<dbReference type="Proteomes" id="UP001194729">
    <property type="component" value="Unassembled WGS sequence"/>
</dbReference>
<keyword evidence="2 5" id="KW-0812">Transmembrane</keyword>
<feature type="non-terminal residue" evidence="6">
    <location>
        <position position="1"/>
    </location>
</feature>
<evidence type="ECO:0000256" key="3">
    <source>
        <dbReference type="ARBA" id="ARBA00022989"/>
    </source>
</evidence>
<gene>
    <name evidence="6" type="ORF">FNJ87_14375</name>
</gene>
<comment type="subcellular location">
    <subcellularLocation>
        <location evidence="1">Membrane</location>
        <topology evidence="1">Multi-pass membrane protein</topology>
    </subcellularLocation>
</comment>
<evidence type="ECO:0000256" key="5">
    <source>
        <dbReference type="SAM" id="Phobius"/>
    </source>
</evidence>
<name>A0ABS0A7W5_9FLAO</name>
<proteinExistence type="predicted"/>
<feature type="transmembrane region" description="Helical" evidence="5">
    <location>
        <begin position="31"/>
        <end position="54"/>
    </location>
</feature>
<feature type="transmembrane region" description="Helical" evidence="5">
    <location>
        <begin position="7"/>
        <end position="25"/>
    </location>
</feature>
<protein>
    <submittedName>
        <fullName evidence="6">Divalent metal cation transporter</fullName>
    </submittedName>
</protein>
<dbReference type="InterPro" id="IPR001046">
    <property type="entry name" value="NRAMP_fam"/>
</dbReference>
<feature type="transmembrane region" description="Helical" evidence="5">
    <location>
        <begin position="66"/>
        <end position="88"/>
    </location>
</feature>
<evidence type="ECO:0000256" key="4">
    <source>
        <dbReference type="ARBA" id="ARBA00023136"/>
    </source>
</evidence>
<keyword evidence="3 5" id="KW-1133">Transmembrane helix</keyword>
<comment type="caution">
    <text evidence="6">The sequence shown here is derived from an EMBL/GenBank/DDBJ whole genome shotgun (WGS) entry which is preliminary data.</text>
</comment>
<evidence type="ECO:0000313" key="6">
    <source>
        <dbReference type="EMBL" id="MBF4985462.1"/>
    </source>
</evidence>
<sequence length="94" mass="10530">NMKSWSFRAVWIIILGLGVVFSSLGLKPLDIITFAQIANGLLLPVIAILLLWLVNQKNLGNYQNRNWQNVMAIMVIAIAILLGIKTLLKVFEII</sequence>
<reference evidence="6 7" key="1">
    <citation type="submission" date="2020-11" db="EMBL/GenBank/DDBJ databases">
        <title>P. mediterranea TC4 genome.</title>
        <authorList>
            <person name="Molmeret M."/>
        </authorList>
    </citation>
    <scope>NUCLEOTIDE SEQUENCE [LARGE SCALE GENOMIC DNA]</scope>
    <source>
        <strain evidence="6 7">TC4</strain>
    </source>
</reference>
<organism evidence="6 7">
    <name type="scientific">Nonlabens mediterrranea</name>
    <dbReference type="NCBI Taxonomy" id="1419947"/>
    <lineage>
        <taxon>Bacteria</taxon>
        <taxon>Pseudomonadati</taxon>
        <taxon>Bacteroidota</taxon>
        <taxon>Flavobacteriia</taxon>
        <taxon>Flavobacteriales</taxon>
        <taxon>Flavobacteriaceae</taxon>
        <taxon>Nonlabens</taxon>
    </lineage>
</organism>
<accession>A0ABS0A7W5</accession>
<keyword evidence="7" id="KW-1185">Reference proteome</keyword>
<keyword evidence="4 5" id="KW-0472">Membrane</keyword>
<evidence type="ECO:0000256" key="1">
    <source>
        <dbReference type="ARBA" id="ARBA00004141"/>
    </source>
</evidence>
<dbReference type="Pfam" id="PF01566">
    <property type="entry name" value="Nramp"/>
    <property type="match status" value="1"/>
</dbReference>
<evidence type="ECO:0000256" key="2">
    <source>
        <dbReference type="ARBA" id="ARBA00022692"/>
    </source>
</evidence>
<evidence type="ECO:0000313" key="7">
    <source>
        <dbReference type="Proteomes" id="UP001194729"/>
    </source>
</evidence>
<dbReference type="EMBL" id="JADKYU010000753">
    <property type="protein sequence ID" value="MBF4985462.1"/>
    <property type="molecule type" value="Genomic_DNA"/>
</dbReference>